<comment type="caution">
    <text evidence="3">The sequence shown here is derived from an EMBL/GenBank/DDBJ whole genome shotgun (WGS) entry which is preliminary data.</text>
</comment>
<dbReference type="SUPFAM" id="SSF53756">
    <property type="entry name" value="UDP-Glycosyltransferase/glycogen phosphorylase"/>
    <property type="match status" value="1"/>
</dbReference>
<dbReference type="EMBL" id="BAABHB010000018">
    <property type="protein sequence ID" value="GAA4419084.1"/>
    <property type="molecule type" value="Genomic_DNA"/>
</dbReference>
<dbReference type="Gene3D" id="3.40.50.2000">
    <property type="entry name" value="Glycogen Phosphorylase B"/>
    <property type="match status" value="2"/>
</dbReference>
<keyword evidence="1" id="KW-0328">Glycosyltransferase</keyword>
<evidence type="ECO:0000256" key="1">
    <source>
        <dbReference type="ARBA" id="ARBA00022676"/>
    </source>
</evidence>
<evidence type="ECO:0000313" key="3">
    <source>
        <dbReference type="EMBL" id="GAA4419084.1"/>
    </source>
</evidence>
<dbReference type="InterPro" id="IPR050271">
    <property type="entry name" value="UDP-glycosyltransferase"/>
</dbReference>
<accession>A0ABP8L063</accession>
<evidence type="ECO:0000313" key="4">
    <source>
        <dbReference type="Proteomes" id="UP001500936"/>
    </source>
</evidence>
<protein>
    <submittedName>
        <fullName evidence="3">Uncharacterized protein</fullName>
    </submittedName>
</protein>
<gene>
    <name evidence="3" type="ORF">GCM10023187_53080</name>
</gene>
<sequence length="445" mass="51813">MTVLFVLLPYPSHYIACFGFAHLWQKRGYKVLFTGHEGQKELVENEGFTFINMDYTSTFLIYKIKVFLGLLIKEVVEPNSIFKRYKDWYNTIQLFRTIVKENKPKIIFLDEHLSYYYIYLLSFKVSIAIVNTKLSTSRCSNIPPLNSAFIPINTKLSQYWCHFLWERHLIHRRFKHFIETIAFCGYSDRYFIKHLLRRYNISYSDVFKEDNSFYEKAKNLPTIILAPKIFEYRNIREEANQYYVNPPVDRDESNYITSDYLCLKNELINQKRAGDIKVVYAAFGTLMKENANSVNMLLTKIIDAFSRRPDLYLILSASLEQSAKRLSLPKNITIVPFAPQIDILSWCDLMIAHGGLTSIKECIVAGIPMLIYPLNKKMDMIGNGARVTYHEWGLLGDIKNDSVNTILKRIESAFKLKPDKVCTDLSIPSSLVKDLIINDVDLQIN</sequence>
<dbReference type="PANTHER" id="PTHR48043:SF145">
    <property type="entry name" value="FI06409P-RELATED"/>
    <property type="match status" value="1"/>
</dbReference>
<reference evidence="4" key="1">
    <citation type="journal article" date="2019" name="Int. J. Syst. Evol. Microbiol.">
        <title>The Global Catalogue of Microorganisms (GCM) 10K type strain sequencing project: providing services to taxonomists for standard genome sequencing and annotation.</title>
        <authorList>
            <consortium name="The Broad Institute Genomics Platform"/>
            <consortium name="The Broad Institute Genome Sequencing Center for Infectious Disease"/>
            <person name="Wu L."/>
            <person name="Ma J."/>
        </authorList>
    </citation>
    <scope>NUCLEOTIDE SEQUENCE [LARGE SCALE GENOMIC DNA]</scope>
    <source>
        <strain evidence="4">JCM 17925</strain>
    </source>
</reference>
<dbReference type="Pfam" id="PF00201">
    <property type="entry name" value="UDPGT"/>
    <property type="match status" value="1"/>
</dbReference>
<dbReference type="Proteomes" id="UP001500936">
    <property type="component" value="Unassembled WGS sequence"/>
</dbReference>
<keyword evidence="2" id="KW-0808">Transferase</keyword>
<organism evidence="3 4">
    <name type="scientific">Nibrella viscosa</name>
    <dbReference type="NCBI Taxonomy" id="1084524"/>
    <lineage>
        <taxon>Bacteria</taxon>
        <taxon>Pseudomonadati</taxon>
        <taxon>Bacteroidota</taxon>
        <taxon>Cytophagia</taxon>
        <taxon>Cytophagales</taxon>
        <taxon>Spirosomataceae</taxon>
        <taxon>Nibrella</taxon>
    </lineage>
</organism>
<dbReference type="InterPro" id="IPR002213">
    <property type="entry name" value="UDP_glucos_trans"/>
</dbReference>
<evidence type="ECO:0000256" key="2">
    <source>
        <dbReference type="ARBA" id="ARBA00022679"/>
    </source>
</evidence>
<keyword evidence="4" id="KW-1185">Reference proteome</keyword>
<name>A0ABP8L063_9BACT</name>
<proteinExistence type="predicted"/>
<dbReference type="RefSeq" id="WP_345271092.1">
    <property type="nucleotide sequence ID" value="NZ_BAABHB010000018.1"/>
</dbReference>
<dbReference type="PANTHER" id="PTHR48043">
    <property type="entry name" value="EG:EG0003.4 PROTEIN-RELATED"/>
    <property type="match status" value="1"/>
</dbReference>